<evidence type="ECO:0000256" key="3">
    <source>
        <dbReference type="ARBA" id="ARBA00022679"/>
    </source>
</evidence>
<reference evidence="9" key="1">
    <citation type="submission" date="2020-04" db="EMBL/GenBank/DDBJ databases">
        <authorList>
            <person name="Alioto T."/>
            <person name="Alioto T."/>
            <person name="Gomez Garrido J."/>
        </authorList>
    </citation>
    <scope>NUCLEOTIDE SEQUENCE</scope>
    <source>
        <strain evidence="9">A484AB</strain>
    </source>
</reference>
<evidence type="ECO:0000256" key="1">
    <source>
        <dbReference type="ARBA" id="ARBA00005755"/>
    </source>
</evidence>
<accession>A0A7D9HUC9</accession>
<evidence type="ECO:0000313" key="9">
    <source>
        <dbReference type="EMBL" id="CAB3991082.1"/>
    </source>
</evidence>
<comment type="caution">
    <text evidence="9">The sequence shown here is derived from an EMBL/GenBank/DDBJ whole genome shotgun (WGS) entry which is preliminary data.</text>
</comment>
<dbReference type="EC" id="2.7.7.7" evidence="2"/>
<name>A0A7D9HUC9_PARCT</name>
<dbReference type="Gene3D" id="1.10.287.690">
    <property type="entry name" value="Helix hairpin bin"/>
    <property type="match status" value="1"/>
</dbReference>
<gene>
    <name evidence="9" type="ORF">PACLA_8A012082</name>
</gene>
<keyword evidence="7" id="KW-0238">DNA-binding</keyword>
<keyword evidence="6" id="KW-0239">DNA-directed DNA polymerase</keyword>
<keyword evidence="5" id="KW-0235">DNA replication</keyword>
<dbReference type="PANTHER" id="PTHR33568">
    <property type="entry name" value="DNA POLYMERASE"/>
    <property type="match status" value="1"/>
</dbReference>
<dbReference type="SUPFAM" id="SSF56672">
    <property type="entry name" value="DNA/RNA polymerases"/>
    <property type="match status" value="1"/>
</dbReference>
<feature type="non-terminal residue" evidence="9">
    <location>
        <position position="549"/>
    </location>
</feature>
<evidence type="ECO:0000256" key="6">
    <source>
        <dbReference type="ARBA" id="ARBA00022932"/>
    </source>
</evidence>
<proteinExistence type="inferred from homology"/>
<evidence type="ECO:0000256" key="2">
    <source>
        <dbReference type="ARBA" id="ARBA00012417"/>
    </source>
</evidence>
<dbReference type="InterPro" id="IPR043502">
    <property type="entry name" value="DNA/RNA_pol_sf"/>
</dbReference>
<dbReference type="GO" id="GO:0000166">
    <property type="term" value="F:nucleotide binding"/>
    <property type="evidence" value="ECO:0007669"/>
    <property type="project" value="InterPro"/>
</dbReference>
<dbReference type="GO" id="GO:0003677">
    <property type="term" value="F:DNA binding"/>
    <property type="evidence" value="ECO:0007669"/>
    <property type="project" value="UniProtKB-KW"/>
</dbReference>
<dbReference type="EMBL" id="CACRXK020001787">
    <property type="protein sequence ID" value="CAB3991082.1"/>
    <property type="molecule type" value="Genomic_DNA"/>
</dbReference>
<dbReference type="Proteomes" id="UP001152795">
    <property type="component" value="Unassembled WGS sequence"/>
</dbReference>
<comment type="catalytic activity">
    <reaction evidence="8">
        <text>DNA(n) + a 2'-deoxyribonucleoside 5'-triphosphate = DNA(n+1) + diphosphate</text>
        <dbReference type="Rhea" id="RHEA:22508"/>
        <dbReference type="Rhea" id="RHEA-COMP:17339"/>
        <dbReference type="Rhea" id="RHEA-COMP:17340"/>
        <dbReference type="ChEBI" id="CHEBI:33019"/>
        <dbReference type="ChEBI" id="CHEBI:61560"/>
        <dbReference type="ChEBI" id="CHEBI:173112"/>
        <dbReference type="EC" id="2.7.7.7"/>
    </reaction>
</comment>
<evidence type="ECO:0000256" key="7">
    <source>
        <dbReference type="ARBA" id="ARBA00023125"/>
    </source>
</evidence>
<comment type="similarity">
    <text evidence="1">Belongs to the DNA polymerase type-B family.</text>
</comment>
<keyword evidence="4" id="KW-0548">Nucleotidyltransferase</keyword>
<evidence type="ECO:0000256" key="8">
    <source>
        <dbReference type="ARBA" id="ARBA00049244"/>
    </source>
</evidence>
<dbReference type="InterPro" id="IPR004868">
    <property type="entry name" value="DNA-dir_DNA_pol_B_mt/vir"/>
</dbReference>
<dbReference type="PANTHER" id="PTHR33568:SF3">
    <property type="entry name" value="DNA-DIRECTED DNA POLYMERASE"/>
    <property type="match status" value="1"/>
</dbReference>
<organism evidence="9 10">
    <name type="scientific">Paramuricea clavata</name>
    <name type="common">Red gorgonian</name>
    <name type="synonym">Violescent sea-whip</name>
    <dbReference type="NCBI Taxonomy" id="317549"/>
    <lineage>
        <taxon>Eukaryota</taxon>
        <taxon>Metazoa</taxon>
        <taxon>Cnidaria</taxon>
        <taxon>Anthozoa</taxon>
        <taxon>Octocorallia</taxon>
        <taxon>Malacalcyonacea</taxon>
        <taxon>Plexauridae</taxon>
        <taxon>Paramuricea</taxon>
    </lineage>
</organism>
<dbReference type="Pfam" id="PF03175">
    <property type="entry name" value="DNA_pol_B_2"/>
    <property type="match status" value="1"/>
</dbReference>
<keyword evidence="10" id="KW-1185">Reference proteome</keyword>
<evidence type="ECO:0000256" key="4">
    <source>
        <dbReference type="ARBA" id="ARBA00022695"/>
    </source>
</evidence>
<protein>
    <recommendedName>
        <fullName evidence="2">DNA-directed DNA polymerase</fullName>
        <ecNumber evidence="2">2.7.7.7</ecNumber>
    </recommendedName>
</protein>
<sequence length="549" mass="63680">LNMGRYPTPRRPTENRTTCVSVSPIGIYIKIDDCATMFLYHATALESERLPQLRPKGRLGPSCKSVSRVKACSRASHYKSKRFIILNFNIPLCCYYKNEILKKNNKSLLAYHDQLPFKLATQYSMFYMGRYTKTAKLYNKKEIPGEYMNEGRLTVTPCNCMLASIACTYTKNIAEQSIRSNQKFENLKKQHKKNFNNISKKIVCEKFEELCPLADQFMVHTKHFVSINRIAKALEKGYSILQMHEVWHFPETSVNLFKDYVNTFLKIKQESSGYPKNCVTEEQKQQYVNEYLAVEGIQLDREKIEHNPSMHALSKLMLNSFWGKFAQRSNMTKVELVKDPRTYFDYLTSDEINVLNTRFVSDEMVELHYEYNENFVEPDAKTNVVIAAFTTAYARLKLYRVLDQLQERVLYYDTDSVIFVSKPNEPEPPLGPYLGQLNNELKEGYITTFISGGPKNCYKTSTGKVETKVQGITLNCSAQQKVNFDVIRSLVYLHAKCNVTGKVTVDIPLKITRNAKDKSIETKRMKKDYKIVYDKRLIIDDYKTLPYGY</sequence>
<dbReference type="InterPro" id="IPR023211">
    <property type="entry name" value="DNA_pol_palm_dom_sf"/>
</dbReference>
<evidence type="ECO:0000313" key="10">
    <source>
        <dbReference type="Proteomes" id="UP001152795"/>
    </source>
</evidence>
<dbReference type="GO" id="GO:0006260">
    <property type="term" value="P:DNA replication"/>
    <property type="evidence" value="ECO:0007669"/>
    <property type="project" value="UniProtKB-KW"/>
</dbReference>
<dbReference type="Gene3D" id="3.90.1600.10">
    <property type="entry name" value="Palm domain of DNA polymerase"/>
    <property type="match status" value="1"/>
</dbReference>
<dbReference type="GO" id="GO:0003887">
    <property type="term" value="F:DNA-directed DNA polymerase activity"/>
    <property type="evidence" value="ECO:0007669"/>
    <property type="project" value="UniProtKB-KW"/>
</dbReference>
<evidence type="ECO:0000256" key="5">
    <source>
        <dbReference type="ARBA" id="ARBA00022705"/>
    </source>
</evidence>
<keyword evidence="3" id="KW-0808">Transferase</keyword>
<dbReference type="AlphaFoldDB" id="A0A7D9HUC9"/>
<dbReference type="OrthoDB" id="3065915at2759"/>